<dbReference type="PROSITE" id="PS51257">
    <property type="entry name" value="PROKAR_LIPOPROTEIN"/>
    <property type="match status" value="1"/>
</dbReference>
<dbReference type="PANTHER" id="PTHR42709">
    <property type="entry name" value="ALKALINE PHOSPHATASE LIKE PROTEIN"/>
    <property type="match status" value="1"/>
</dbReference>
<dbReference type="InterPro" id="IPR051311">
    <property type="entry name" value="DedA_domain"/>
</dbReference>
<name>A0A8J6YMX9_9PROT</name>
<feature type="domain" description="VTT" evidence="2">
    <location>
        <begin position="56"/>
        <end position="159"/>
    </location>
</feature>
<dbReference type="PANTHER" id="PTHR42709:SF11">
    <property type="entry name" value="DEDA FAMILY PROTEIN"/>
    <property type="match status" value="1"/>
</dbReference>
<evidence type="ECO:0000259" key="2">
    <source>
        <dbReference type="Pfam" id="PF09335"/>
    </source>
</evidence>
<keyword evidence="4" id="KW-1185">Reference proteome</keyword>
<feature type="transmembrane region" description="Helical" evidence="1">
    <location>
        <begin position="22"/>
        <end position="44"/>
    </location>
</feature>
<keyword evidence="1" id="KW-0472">Membrane</keyword>
<dbReference type="AlphaFoldDB" id="A0A8J6YMX9"/>
<evidence type="ECO:0000313" key="4">
    <source>
        <dbReference type="Proteomes" id="UP000631034"/>
    </source>
</evidence>
<reference evidence="3" key="1">
    <citation type="submission" date="2020-10" db="EMBL/GenBank/DDBJ databases">
        <title>Genome sequence of the unusual species of purple photosynthetic bacteria, Phaeovibrio sulfidiphilus DSM 23193, type strain.</title>
        <authorList>
            <person name="Kyndt J.A."/>
            <person name="Meyer T.E."/>
        </authorList>
    </citation>
    <scope>NUCLEOTIDE SEQUENCE</scope>
    <source>
        <strain evidence="3">DSM 23193</strain>
    </source>
</reference>
<evidence type="ECO:0000313" key="3">
    <source>
        <dbReference type="EMBL" id="MBE1236266.1"/>
    </source>
</evidence>
<dbReference type="Proteomes" id="UP000631034">
    <property type="component" value="Unassembled WGS sequence"/>
</dbReference>
<feature type="transmembrane region" description="Helical" evidence="1">
    <location>
        <begin position="150"/>
        <end position="168"/>
    </location>
</feature>
<protein>
    <submittedName>
        <fullName evidence="3">DedA family protein</fullName>
    </submittedName>
</protein>
<evidence type="ECO:0000256" key="1">
    <source>
        <dbReference type="SAM" id="Phobius"/>
    </source>
</evidence>
<accession>A0A8J6YMX9</accession>
<keyword evidence="1" id="KW-0812">Transmembrane</keyword>
<dbReference type="InterPro" id="IPR032816">
    <property type="entry name" value="VTT_dom"/>
</dbReference>
<dbReference type="GO" id="GO:0005886">
    <property type="term" value="C:plasma membrane"/>
    <property type="evidence" value="ECO:0007669"/>
    <property type="project" value="TreeGrafter"/>
</dbReference>
<proteinExistence type="predicted"/>
<feature type="transmembrane region" description="Helical" evidence="1">
    <location>
        <begin position="56"/>
        <end position="82"/>
    </location>
</feature>
<dbReference type="EMBL" id="JACZHT010000001">
    <property type="protein sequence ID" value="MBE1236266.1"/>
    <property type="molecule type" value="Genomic_DNA"/>
</dbReference>
<keyword evidence="1" id="KW-1133">Transmembrane helix</keyword>
<dbReference type="RefSeq" id="WP_192533135.1">
    <property type="nucleotide sequence ID" value="NZ_JACZHT010000001.1"/>
</dbReference>
<organism evidence="3 4">
    <name type="scientific">Phaeovibrio sulfidiphilus</name>
    <dbReference type="NCBI Taxonomy" id="1220600"/>
    <lineage>
        <taxon>Bacteria</taxon>
        <taxon>Pseudomonadati</taxon>
        <taxon>Pseudomonadota</taxon>
        <taxon>Alphaproteobacteria</taxon>
        <taxon>Rhodospirillales</taxon>
        <taxon>Rhodospirillaceae</taxon>
        <taxon>Phaeovibrio</taxon>
    </lineage>
</organism>
<gene>
    <name evidence="3" type="ORF">IHV25_01165</name>
</gene>
<dbReference type="Pfam" id="PF09335">
    <property type="entry name" value="VTT_dom"/>
    <property type="match status" value="1"/>
</dbReference>
<sequence length="202" mass="22105">MPEPEKQTWTRRLIARANSRSALVWLGVISCIESIFLPMTADVLLIPMILANRSRWVFLCLYTAATSVLGGLFGWLIGYFLMETVGFWLIDLYSAQDVFRQFTGLVDRWGALAVFIAGVSPIPYKVATVTAGAAQMNLVVFLLASVVSRALRFLVVGVVFALFGHRALDFYMAHRRRIHIAGALALLVAGAAALAALLLGAF</sequence>
<comment type="caution">
    <text evidence="3">The sequence shown here is derived from an EMBL/GenBank/DDBJ whole genome shotgun (WGS) entry which is preliminary data.</text>
</comment>
<feature type="transmembrane region" description="Helical" evidence="1">
    <location>
        <begin position="180"/>
        <end position="201"/>
    </location>
</feature>